<dbReference type="KEGG" id="cfu:CFU_2405"/>
<dbReference type="CDD" id="cd08252">
    <property type="entry name" value="AL_MDR"/>
    <property type="match status" value="1"/>
</dbReference>
<dbReference type="Gene3D" id="3.40.50.720">
    <property type="entry name" value="NAD(P)-binding Rossmann-like Domain"/>
    <property type="match status" value="1"/>
</dbReference>
<evidence type="ECO:0000313" key="4">
    <source>
        <dbReference type="Proteomes" id="UP000008392"/>
    </source>
</evidence>
<dbReference type="STRING" id="1005048.CFU_2405"/>
<dbReference type="InterPro" id="IPR036291">
    <property type="entry name" value="NAD(P)-bd_dom_sf"/>
</dbReference>
<accession>G0AC35</accession>
<dbReference type="Pfam" id="PF13602">
    <property type="entry name" value="ADH_zinc_N_2"/>
    <property type="match status" value="1"/>
</dbReference>
<evidence type="ECO:0000313" key="3">
    <source>
        <dbReference type="EMBL" id="AEK62232.1"/>
    </source>
</evidence>
<dbReference type="eggNOG" id="COG0604">
    <property type="taxonomic scope" value="Bacteria"/>
</dbReference>
<keyword evidence="1" id="KW-0862">Zinc</keyword>
<name>G0AC35_COLFT</name>
<keyword evidence="4" id="KW-1185">Reference proteome</keyword>
<dbReference type="NCBIfam" id="TIGR02817">
    <property type="entry name" value="adh_fam_1"/>
    <property type="match status" value="1"/>
</dbReference>
<dbReference type="SUPFAM" id="SSF50129">
    <property type="entry name" value="GroES-like"/>
    <property type="match status" value="1"/>
</dbReference>
<dbReference type="PANTHER" id="PTHR43482">
    <property type="entry name" value="PROTEIN AST1-RELATED"/>
    <property type="match status" value="1"/>
</dbReference>
<feature type="domain" description="Enoyl reductase (ER)" evidence="2">
    <location>
        <begin position="13"/>
        <end position="342"/>
    </location>
</feature>
<dbReference type="InterPro" id="IPR011032">
    <property type="entry name" value="GroES-like_sf"/>
</dbReference>
<dbReference type="RefSeq" id="WP_014006385.1">
    <property type="nucleotide sequence ID" value="NC_015856.1"/>
</dbReference>
<reference evidence="4" key="6">
    <citation type="submission" date="2011-05" db="EMBL/GenBank/DDBJ databases">
        <title>Complete sequence of Collimonas fungivorans Ter331.</title>
        <authorList>
            <person name="Leveau J.H."/>
        </authorList>
    </citation>
    <scope>NUCLEOTIDE SEQUENCE [LARGE SCALE GENOMIC DNA]</scope>
    <source>
        <strain evidence="4">Ter331</strain>
    </source>
</reference>
<proteinExistence type="inferred from homology"/>
<comment type="similarity">
    <text evidence="1">Belongs to the zinc-containing alcohol dehydrogenase family. Quinone oxidoreductase subfamily.</text>
</comment>
<evidence type="ECO:0000259" key="2">
    <source>
        <dbReference type="SMART" id="SM00829"/>
    </source>
</evidence>
<dbReference type="SMART" id="SM00829">
    <property type="entry name" value="PKS_ER"/>
    <property type="match status" value="1"/>
</dbReference>
<dbReference type="AlphaFoldDB" id="G0AC35"/>
<dbReference type="InterPro" id="IPR014182">
    <property type="entry name" value="ADH_Zn_typ-1"/>
</dbReference>
<dbReference type="HOGENOM" id="CLU_026673_3_0_4"/>
<evidence type="ECO:0000256" key="1">
    <source>
        <dbReference type="RuleBase" id="RU364000"/>
    </source>
</evidence>
<sequence length="345" mass="37133">MKAIALTRYLPIENPESLLDVQLDKPAPQGRDLLVEIKAIGVNPVDVKVRAPKDTIEKTPRVLGWDAAGVVQAVGPEVSRFKVGDRVFYAGDITRPGSNSEFQLVDERIVGNMPQSLSFEQAAALPLTTITAWEALFERLRISPTFAPTPPATTASAKSILIIGGAGGVGSIAIQLAVKVAGLTVIATASRPESEKWVRELGAQHVINHFGDLPAQLKQQGFDNVDYVLILNDTDRHFPAAAAAVAPQGMICTIVENSGPLDVSLLKAKSAGFIWEFMFTRSMFQTADMQQQGNLLDQVARLIDKQVVVTTVNQVLSPINAANLRQAHATLEGGRAIGKIVLKDF</sequence>
<gene>
    <name evidence="3" type="ordered locus">CFU_2405</name>
</gene>
<dbReference type="InterPro" id="IPR020843">
    <property type="entry name" value="ER"/>
</dbReference>
<dbReference type="InterPro" id="IPR013154">
    <property type="entry name" value="ADH-like_N"/>
</dbReference>
<reference evidence="3 4" key="2">
    <citation type="journal article" date="2006" name="J. Microbiol. Methods">
        <title>Genomic flank-sequencing of plasposon insertion sites for rapid identification of functional genes.</title>
        <authorList>
            <person name="Leveau J.H."/>
            <person name="Gerards S."/>
            <person name="Fritsche K."/>
            <person name="Zondag G."/>
            <person name="van Veen J.A."/>
        </authorList>
    </citation>
    <scope>NUCLEOTIDE SEQUENCE [LARGE SCALE GENOMIC DNA]</scope>
    <source>
        <strain evidence="3 4">Ter331</strain>
    </source>
</reference>
<reference evidence="3 4" key="5">
    <citation type="journal article" date="2011" name="ISME J.">
        <title>Dual transcriptional profiling of a bacterial/fungal confrontation: Collimonas fungivorans versus Aspergillus niger.</title>
        <authorList>
            <person name="Mela F."/>
            <person name="Fritsche K."/>
            <person name="de Boer W."/>
            <person name="van Veen J.A."/>
            <person name="de Graaff L.H."/>
            <person name="van den Berg M."/>
            <person name="Leveau J.H."/>
        </authorList>
    </citation>
    <scope>NUCLEOTIDE SEQUENCE [LARGE SCALE GENOMIC DNA]</scope>
    <source>
        <strain evidence="3 4">Ter331</strain>
    </source>
</reference>
<dbReference type="Pfam" id="PF08240">
    <property type="entry name" value="ADH_N"/>
    <property type="match status" value="1"/>
</dbReference>
<keyword evidence="1" id="KW-0479">Metal-binding</keyword>
<dbReference type="Proteomes" id="UP000008392">
    <property type="component" value="Chromosome"/>
</dbReference>
<dbReference type="PANTHER" id="PTHR43482:SF1">
    <property type="entry name" value="PROTEIN AST1-RELATED"/>
    <property type="match status" value="1"/>
</dbReference>
<dbReference type="EMBL" id="CP002745">
    <property type="protein sequence ID" value="AEK62232.1"/>
    <property type="molecule type" value="Genomic_DNA"/>
</dbReference>
<protein>
    <recommendedName>
        <fullName evidence="1">Zinc-type alcohol dehydrogenase-like protein</fullName>
    </recommendedName>
</protein>
<reference evidence="3 4" key="1">
    <citation type="journal article" date="2004" name="Environ. Microbiol.">
        <title>Phylogeny-function analysis of (meta)genomic libraries: screening for expression of ribosomal RNA genes by large-insert library fluorescent in situ hybridization (LIL-FISH).</title>
        <authorList>
            <person name="Leveau J.H."/>
            <person name="Gerards S."/>
            <person name="de Boer W."/>
            <person name="van Veen J.A."/>
        </authorList>
    </citation>
    <scope>NUCLEOTIDE SEQUENCE [LARGE SCALE GENOMIC DNA]</scope>
    <source>
        <strain evidence="3 4">Ter331</strain>
    </source>
</reference>
<organism evidence="3 4">
    <name type="scientific">Collimonas fungivorans (strain Ter331)</name>
    <dbReference type="NCBI Taxonomy" id="1005048"/>
    <lineage>
        <taxon>Bacteria</taxon>
        <taxon>Pseudomonadati</taxon>
        <taxon>Pseudomonadota</taxon>
        <taxon>Betaproteobacteria</taxon>
        <taxon>Burkholderiales</taxon>
        <taxon>Oxalobacteraceae</taxon>
        <taxon>Collimonas</taxon>
    </lineage>
</organism>
<dbReference type="GO" id="GO:0016491">
    <property type="term" value="F:oxidoreductase activity"/>
    <property type="evidence" value="ECO:0007669"/>
    <property type="project" value="UniProtKB-KW"/>
</dbReference>
<reference evidence="3 4" key="4">
    <citation type="journal article" date="2010" name="Environ. Microbiol.">
        <title>The bacterial genus Collimonas: mycophagy, weathering and other adaptive solutions to life in oligotrophic soil environments.</title>
        <authorList>
            <person name="Leveau J.H."/>
            <person name="Uroz S."/>
            <person name="de Boer W."/>
        </authorList>
    </citation>
    <scope>NUCLEOTIDE SEQUENCE [LARGE SCALE GENOMIC DNA]</scope>
    <source>
        <strain evidence="3 4">Ter331</strain>
    </source>
</reference>
<reference evidence="3 4" key="3">
    <citation type="journal article" date="2008" name="FEMS Microbiol. Ecol.">
        <title>Identification and characterization of genes underlying chitinolysis in Collimonas fungivorans Ter331.</title>
        <authorList>
            <person name="Fritsche K."/>
            <person name="de Boer W."/>
            <person name="Gerards S."/>
            <person name="van den Berg M."/>
            <person name="van Veen J.A."/>
            <person name="Leveau J.H."/>
        </authorList>
    </citation>
    <scope>NUCLEOTIDE SEQUENCE [LARGE SCALE GENOMIC DNA]</scope>
    <source>
        <strain evidence="3 4">Ter331</strain>
    </source>
</reference>
<dbReference type="InterPro" id="IPR052585">
    <property type="entry name" value="Lipid_raft_assoc_Zn_ADH"/>
</dbReference>
<dbReference type="Gene3D" id="3.90.180.10">
    <property type="entry name" value="Medium-chain alcohol dehydrogenases, catalytic domain"/>
    <property type="match status" value="1"/>
</dbReference>
<dbReference type="GO" id="GO:0008270">
    <property type="term" value="F:zinc ion binding"/>
    <property type="evidence" value="ECO:0007669"/>
    <property type="project" value="InterPro"/>
</dbReference>
<keyword evidence="1" id="KW-0560">Oxidoreductase</keyword>
<dbReference type="SUPFAM" id="SSF51735">
    <property type="entry name" value="NAD(P)-binding Rossmann-fold domains"/>
    <property type="match status" value="1"/>
</dbReference>